<protein>
    <recommendedName>
        <fullName evidence="4">Carboxylic ester hydrolase</fullName>
        <ecNumber evidence="4">3.1.1.-</ecNumber>
    </recommendedName>
</protein>
<evidence type="ECO:0000313" key="6">
    <source>
        <dbReference type="EMBL" id="WNZ22885.1"/>
    </source>
</evidence>
<dbReference type="EC" id="3.1.1.-" evidence="4"/>
<dbReference type="InterPro" id="IPR002018">
    <property type="entry name" value="CarbesteraseB"/>
</dbReference>
<dbReference type="Pfam" id="PF00135">
    <property type="entry name" value="COesterase"/>
    <property type="match status" value="2"/>
</dbReference>
<dbReference type="RefSeq" id="WP_316434432.1">
    <property type="nucleotide sequence ID" value="NZ_CP053586.1"/>
</dbReference>
<proteinExistence type="inferred from homology"/>
<keyword evidence="3 4" id="KW-0378">Hydrolase</keyword>
<feature type="domain" description="Carboxylesterase type B" evidence="5">
    <location>
        <begin position="30"/>
        <end position="354"/>
    </location>
</feature>
<reference evidence="6" key="1">
    <citation type="submission" date="2020-05" db="EMBL/GenBank/DDBJ databases">
        <authorList>
            <person name="Zhu T."/>
            <person name="Keshari N."/>
            <person name="Lu X."/>
        </authorList>
    </citation>
    <scope>NUCLEOTIDE SEQUENCE</scope>
    <source>
        <strain evidence="6">NK1-12</strain>
    </source>
</reference>
<organism evidence="6">
    <name type="scientific">Leptolyngbya sp. NK1-12</name>
    <dbReference type="NCBI Taxonomy" id="2547451"/>
    <lineage>
        <taxon>Bacteria</taxon>
        <taxon>Bacillati</taxon>
        <taxon>Cyanobacteriota</taxon>
        <taxon>Cyanophyceae</taxon>
        <taxon>Leptolyngbyales</taxon>
        <taxon>Leptolyngbyaceae</taxon>
        <taxon>Leptolyngbya group</taxon>
        <taxon>Leptolyngbya</taxon>
    </lineage>
</organism>
<comment type="similarity">
    <text evidence="1 4">Belongs to the type-B carboxylesterase/lipase family.</text>
</comment>
<evidence type="ECO:0000256" key="2">
    <source>
        <dbReference type="ARBA" id="ARBA00010515"/>
    </source>
</evidence>
<dbReference type="InterPro" id="IPR050309">
    <property type="entry name" value="Type-B_Carboxylest/Lipase"/>
</dbReference>
<dbReference type="PROSITE" id="PS01173">
    <property type="entry name" value="LIPASE_GDXG_HIS"/>
    <property type="match status" value="1"/>
</dbReference>
<evidence type="ECO:0000256" key="1">
    <source>
        <dbReference type="ARBA" id="ARBA00005964"/>
    </source>
</evidence>
<dbReference type="SUPFAM" id="SSF53474">
    <property type="entry name" value="alpha/beta-Hydrolases"/>
    <property type="match status" value="1"/>
</dbReference>
<evidence type="ECO:0000256" key="3">
    <source>
        <dbReference type="ARBA" id="ARBA00022801"/>
    </source>
</evidence>
<evidence type="ECO:0000256" key="4">
    <source>
        <dbReference type="RuleBase" id="RU361235"/>
    </source>
</evidence>
<dbReference type="AlphaFoldDB" id="A0AA96WDD6"/>
<evidence type="ECO:0000259" key="5">
    <source>
        <dbReference type="Pfam" id="PF00135"/>
    </source>
</evidence>
<dbReference type="GO" id="GO:0016787">
    <property type="term" value="F:hydrolase activity"/>
    <property type="evidence" value="ECO:0007669"/>
    <property type="project" value="UniProtKB-KW"/>
</dbReference>
<name>A0AA96WDD6_9CYAN</name>
<dbReference type="InterPro" id="IPR019826">
    <property type="entry name" value="Carboxylesterase_B_AS"/>
</dbReference>
<dbReference type="PROSITE" id="PS00122">
    <property type="entry name" value="CARBOXYLESTERASE_B_1"/>
    <property type="match status" value="1"/>
</dbReference>
<dbReference type="Gene3D" id="3.40.50.1820">
    <property type="entry name" value="alpha/beta hydrolase"/>
    <property type="match status" value="1"/>
</dbReference>
<dbReference type="InterPro" id="IPR029058">
    <property type="entry name" value="AB_hydrolase_fold"/>
</dbReference>
<comment type="similarity">
    <text evidence="2">Belongs to the 'GDXG' lipolytic enzyme family.</text>
</comment>
<feature type="domain" description="Carboxylesterase type B" evidence="5">
    <location>
        <begin position="396"/>
        <end position="508"/>
    </location>
</feature>
<gene>
    <name evidence="6" type="ORF">HJG54_08475</name>
</gene>
<dbReference type="EMBL" id="CP053586">
    <property type="protein sequence ID" value="WNZ22885.1"/>
    <property type="molecule type" value="Genomic_DNA"/>
</dbReference>
<dbReference type="InterPro" id="IPR002168">
    <property type="entry name" value="Lipase_GDXG_HIS_AS"/>
</dbReference>
<accession>A0AA96WDD6</accession>
<sequence length="565" mass="60243">MKIWLSRIATVTLTTILLSFNGYGKAESSDQMVTIDTGTLKGTVTNNVLSFKGIPYAAPPVGNLRWRAPQLVQPWSGVRPATEYGHDCIQLPLPGDAAASGGPMSEDCLVLNVWRPVAIEPDQKLPVLVWIHGGGFLNGSSAAPIYDGSAFAQQGLVVVSFNYRLGRLGFFAHPALTAANEGSLGNYGLLDQLAALRWVQRNVAAFGGDPSQVTIMGESAGGISVMHHLTSPQSQGLFHRAIVLSGGGRTYLVGLRKLSQSTPELPSAEESGLEFARSVGVTGTGPEALAALRALPAEQVNGDMNMGALLSKPPTYAGGPIFDGDLITTTPGEILQRGEGADVPVLIGTTSADLPVTFPPLENPFSYFGPEAAQAIAAYNPDGTLPPEVIIPTIAVDITMHEPARFVARQVTAAGNSAWLYRFGYVAESLRPEQLGAEHASEQPYLFSTLDARYGEAVTENDREMARLFHTYFANFAKSGNPNGAGLPPWPQYDSTKPDLMLFTLDANAVIQPDPWTERLDLVERAADAQSSPPNAVRDLGGTSWQLVQFQSGDILFGRDRLGSS</sequence>
<dbReference type="PANTHER" id="PTHR11559">
    <property type="entry name" value="CARBOXYLESTERASE"/>
    <property type="match status" value="1"/>
</dbReference>